<dbReference type="Pfam" id="PF13239">
    <property type="entry name" value="2TM"/>
    <property type="match status" value="1"/>
</dbReference>
<dbReference type="RefSeq" id="WP_196281300.1">
    <property type="nucleotide sequence ID" value="NZ_JADQDQ010000002.1"/>
</dbReference>
<organism evidence="3 4">
    <name type="scientific">Hymenobacter jeongseonensis</name>
    <dbReference type="NCBI Taxonomy" id="2791027"/>
    <lineage>
        <taxon>Bacteria</taxon>
        <taxon>Pseudomonadati</taxon>
        <taxon>Bacteroidota</taxon>
        <taxon>Cytophagia</taxon>
        <taxon>Cytophagales</taxon>
        <taxon>Hymenobacteraceae</taxon>
        <taxon>Hymenobacter</taxon>
    </lineage>
</organism>
<proteinExistence type="predicted"/>
<feature type="domain" description="2TM" evidence="2">
    <location>
        <begin position="16"/>
        <end position="85"/>
    </location>
</feature>
<evidence type="ECO:0000256" key="1">
    <source>
        <dbReference type="SAM" id="Phobius"/>
    </source>
</evidence>
<comment type="caution">
    <text evidence="3">The sequence shown here is derived from an EMBL/GenBank/DDBJ whole genome shotgun (WGS) entry which is preliminary data.</text>
</comment>
<reference evidence="3 4" key="1">
    <citation type="submission" date="2020-11" db="EMBL/GenBank/DDBJ databases">
        <authorList>
            <person name="Kim M.K."/>
        </authorList>
    </citation>
    <scope>NUCLEOTIDE SEQUENCE [LARGE SCALE GENOMIC DNA]</scope>
    <source>
        <strain evidence="3 4">BT683</strain>
    </source>
</reference>
<dbReference type="Proteomes" id="UP000597617">
    <property type="component" value="Unassembled WGS sequence"/>
</dbReference>
<accession>A0ABS0IEZ6</accession>
<dbReference type="EMBL" id="JADQDQ010000002">
    <property type="protein sequence ID" value="MBF9236931.1"/>
    <property type="molecule type" value="Genomic_DNA"/>
</dbReference>
<keyword evidence="4" id="KW-1185">Reference proteome</keyword>
<dbReference type="InterPro" id="IPR025698">
    <property type="entry name" value="2TM_dom"/>
</dbReference>
<gene>
    <name evidence="3" type="ORF">I2I05_05940</name>
</gene>
<keyword evidence="1" id="KW-0472">Membrane</keyword>
<keyword evidence="1" id="KW-0812">Transmembrane</keyword>
<evidence type="ECO:0000259" key="2">
    <source>
        <dbReference type="Pfam" id="PF13239"/>
    </source>
</evidence>
<evidence type="ECO:0000313" key="3">
    <source>
        <dbReference type="EMBL" id="MBF9236931.1"/>
    </source>
</evidence>
<feature type="transmembrane region" description="Helical" evidence="1">
    <location>
        <begin position="27"/>
        <end position="44"/>
    </location>
</feature>
<feature type="transmembrane region" description="Helical" evidence="1">
    <location>
        <begin position="56"/>
        <end position="76"/>
    </location>
</feature>
<sequence>METSHHPARNPYLWRKAKSRAKFRTELGVYVLVNAGLWVLWALTSRSHEFLPWPAWVSFFWGVGLVIRGVAAYGNFNYEQRTQHEYERLLRQHKQGDFSRKS</sequence>
<name>A0ABS0IEZ6_9BACT</name>
<protein>
    <submittedName>
        <fullName evidence="3">2TM domain-containing protein</fullName>
    </submittedName>
</protein>
<evidence type="ECO:0000313" key="4">
    <source>
        <dbReference type="Proteomes" id="UP000597617"/>
    </source>
</evidence>
<keyword evidence="1" id="KW-1133">Transmembrane helix</keyword>